<dbReference type="Proteomes" id="UP001347796">
    <property type="component" value="Unassembled WGS sequence"/>
</dbReference>
<evidence type="ECO:0000313" key="3">
    <source>
        <dbReference type="Proteomes" id="UP001347796"/>
    </source>
</evidence>
<proteinExistence type="predicted"/>
<dbReference type="EMBL" id="JAZGQO010000003">
    <property type="protein sequence ID" value="KAK6188555.1"/>
    <property type="molecule type" value="Genomic_DNA"/>
</dbReference>
<feature type="region of interest" description="Disordered" evidence="1">
    <location>
        <begin position="1"/>
        <end position="81"/>
    </location>
</feature>
<gene>
    <name evidence="2" type="ORF">SNE40_004710</name>
</gene>
<feature type="compositionally biased region" description="Basic and acidic residues" evidence="1">
    <location>
        <begin position="26"/>
        <end position="48"/>
    </location>
</feature>
<dbReference type="AlphaFoldDB" id="A0AAN8K9X6"/>
<sequence length="136" mass="14663">MEFPALHPQTSPNSGITFTNSASESTDDKDSINEPSYEHQGDNPREENNPGANTTIPTKNKTTKTNVDITGQVKPAKPGSLNQDLSTLDSIKTTIVNNDNPIVTSTINVITNPESHTMNDVNKSIIDTGGWDDLVV</sequence>
<evidence type="ECO:0000256" key="1">
    <source>
        <dbReference type="SAM" id="MobiDB-lite"/>
    </source>
</evidence>
<reference evidence="2 3" key="1">
    <citation type="submission" date="2024-01" db="EMBL/GenBank/DDBJ databases">
        <title>The genome of the rayed Mediterranean limpet Patella caerulea (Linnaeus, 1758).</title>
        <authorList>
            <person name="Anh-Thu Weber A."/>
            <person name="Halstead-Nussloch G."/>
        </authorList>
    </citation>
    <scope>NUCLEOTIDE SEQUENCE [LARGE SCALE GENOMIC DNA]</scope>
    <source>
        <strain evidence="2">AATW-2023a</strain>
        <tissue evidence="2">Whole specimen</tissue>
    </source>
</reference>
<comment type="caution">
    <text evidence="2">The sequence shown here is derived from an EMBL/GenBank/DDBJ whole genome shotgun (WGS) entry which is preliminary data.</text>
</comment>
<organism evidence="2 3">
    <name type="scientific">Patella caerulea</name>
    <name type="common">Rayed Mediterranean limpet</name>
    <dbReference type="NCBI Taxonomy" id="87958"/>
    <lineage>
        <taxon>Eukaryota</taxon>
        <taxon>Metazoa</taxon>
        <taxon>Spiralia</taxon>
        <taxon>Lophotrochozoa</taxon>
        <taxon>Mollusca</taxon>
        <taxon>Gastropoda</taxon>
        <taxon>Patellogastropoda</taxon>
        <taxon>Patelloidea</taxon>
        <taxon>Patellidae</taxon>
        <taxon>Patella</taxon>
    </lineage>
</organism>
<feature type="compositionally biased region" description="Polar residues" evidence="1">
    <location>
        <begin position="8"/>
        <end position="24"/>
    </location>
</feature>
<evidence type="ECO:0000313" key="2">
    <source>
        <dbReference type="EMBL" id="KAK6188555.1"/>
    </source>
</evidence>
<keyword evidence="3" id="KW-1185">Reference proteome</keyword>
<protein>
    <submittedName>
        <fullName evidence="2">Uncharacterized protein</fullName>
    </submittedName>
</protein>
<accession>A0AAN8K9X6</accession>
<feature type="compositionally biased region" description="Low complexity" evidence="1">
    <location>
        <begin position="53"/>
        <end position="66"/>
    </location>
</feature>
<name>A0AAN8K9X6_PATCE</name>